<gene>
    <name evidence="1" type="ORF">ACFORO_25895</name>
</gene>
<accession>A0ABV7QN10</accession>
<reference evidence="2" key="1">
    <citation type="journal article" date="2019" name="Int. J. Syst. Evol. Microbiol.">
        <title>The Global Catalogue of Microorganisms (GCM) 10K type strain sequencing project: providing services to taxonomists for standard genome sequencing and annotation.</title>
        <authorList>
            <consortium name="The Broad Institute Genomics Platform"/>
            <consortium name="The Broad Institute Genome Sequencing Center for Infectious Disease"/>
            <person name="Wu L."/>
            <person name="Ma J."/>
        </authorList>
    </citation>
    <scope>NUCLEOTIDE SEQUENCE [LARGE SCALE GENOMIC DNA]</scope>
    <source>
        <strain evidence="2">CGMCC 4.7682</strain>
    </source>
</reference>
<protein>
    <submittedName>
        <fullName evidence="1">Uncharacterized protein</fullName>
    </submittedName>
</protein>
<organism evidence="1 2">
    <name type="scientific">Amycolatopsis halotolerans</name>
    <dbReference type="NCBI Taxonomy" id="330083"/>
    <lineage>
        <taxon>Bacteria</taxon>
        <taxon>Bacillati</taxon>
        <taxon>Actinomycetota</taxon>
        <taxon>Actinomycetes</taxon>
        <taxon>Pseudonocardiales</taxon>
        <taxon>Pseudonocardiaceae</taxon>
        <taxon>Amycolatopsis</taxon>
    </lineage>
</organism>
<dbReference type="RefSeq" id="WP_377869043.1">
    <property type="nucleotide sequence ID" value="NZ_JBHMAY010000011.1"/>
</dbReference>
<sequence length="152" mass="16358">MTPFIYASDEAVTRAWLAQLDGLSAAMVGEVLPREASSWAATGFLTVAVAGGGTVPEYRFESPVMDVRGWATTPGTDAPPWNMARNLATSVQAGTYRREPRFLELAGCGENAVVKTAWVLGKPRRAYGDFGDYAVYALDLVLNWVPVAKSTP</sequence>
<comment type="caution">
    <text evidence="1">The sequence shown here is derived from an EMBL/GenBank/DDBJ whole genome shotgun (WGS) entry which is preliminary data.</text>
</comment>
<keyword evidence="2" id="KW-1185">Reference proteome</keyword>
<evidence type="ECO:0000313" key="2">
    <source>
        <dbReference type="Proteomes" id="UP001595764"/>
    </source>
</evidence>
<proteinExistence type="predicted"/>
<dbReference type="Proteomes" id="UP001595764">
    <property type="component" value="Unassembled WGS sequence"/>
</dbReference>
<evidence type="ECO:0000313" key="1">
    <source>
        <dbReference type="EMBL" id="MFC3513628.1"/>
    </source>
</evidence>
<name>A0ABV7QN10_9PSEU</name>
<dbReference type="EMBL" id="JBHRWI010000030">
    <property type="protein sequence ID" value="MFC3513628.1"/>
    <property type="molecule type" value="Genomic_DNA"/>
</dbReference>